<feature type="compositionally biased region" description="Pro residues" evidence="1">
    <location>
        <begin position="45"/>
        <end position="57"/>
    </location>
</feature>
<organism evidence="2 3">
    <name type="scientific">Xanthobacter dioxanivorans</name>
    <dbReference type="NCBI Taxonomy" id="2528964"/>
    <lineage>
        <taxon>Bacteria</taxon>
        <taxon>Pseudomonadati</taxon>
        <taxon>Pseudomonadota</taxon>
        <taxon>Alphaproteobacteria</taxon>
        <taxon>Hyphomicrobiales</taxon>
        <taxon>Xanthobacteraceae</taxon>
        <taxon>Xanthobacter</taxon>
    </lineage>
</organism>
<name>A0A974PM69_9HYPH</name>
<dbReference type="Proteomes" id="UP000596427">
    <property type="component" value="Chromosome"/>
</dbReference>
<accession>A0A974PM69</accession>
<dbReference type="KEGG" id="xdi:EZH22_24810"/>
<sequence length="72" mass="7219">MQQKGMLVAAGVGLVLALVAANVFSNRGTPEPSETAPANITVPHGDPPPPTIAPETPPGRTLSDPNGQRPGG</sequence>
<evidence type="ECO:0000313" key="3">
    <source>
        <dbReference type="Proteomes" id="UP000596427"/>
    </source>
</evidence>
<dbReference type="RefSeq" id="WP_203193051.1">
    <property type="nucleotide sequence ID" value="NZ_CP063362.1"/>
</dbReference>
<evidence type="ECO:0000313" key="2">
    <source>
        <dbReference type="EMBL" id="QRG06165.1"/>
    </source>
</evidence>
<dbReference type="EMBL" id="CP063362">
    <property type="protein sequence ID" value="QRG06165.1"/>
    <property type="molecule type" value="Genomic_DNA"/>
</dbReference>
<gene>
    <name evidence="2" type="ORF">EZH22_24810</name>
</gene>
<proteinExistence type="predicted"/>
<reference evidence="2 3" key="1">
    <citation type="submission" date="2020-10" db="EMBL/GenBank/DDBJ databases">
        <title>Degradation of 1,4-Dioxane by Xanthobacter sp. YN2, via a Novel Group-2 Soluble Di-Iron Monooxygenase.</title>
        <authorList>
            <person name="Ma F."/>
            <person name="Wang Y."/>
            <person name="Yang J."/>
            <person name="Guo H."/>
            <person name="Su D."/>
            <person name="Yu L."/>
        </authorList>
    </citation>
    <scope>NUCLEOTIDE SEQUENCE [LARGE SCALE GENOMIC DNA]</scope>
    <source>
        <strain evidence="2 3">YN2</strain>
    </source>
</reference>
<dbReference type="AlphaFoldDB" id="A0A974PM69"/>
<evidence type="ECO:0000256" key="1">
    <source>
        <dbReference type="SAM" id="MobiDB-lite"/>
    </source>
</evidence>
<keyword evidence="3" id="KW-1185">Reference proteome</keyword>
<protein>
    <submittedName>
        <fullName evidence="2">Uncharacterized protein</fullName>
    </submittedName>
</protein>
<feature type="region of interest" description="Disordered" evidence="1">
    <location>
        <begin position="26"/>
        <end position="72"/>
    </location>
</feature>